<keyword evidence="1" id="KW-1133">Transmembrane helix</keyword>
<gene>
    <name evidence="2" type="ORF">HCOI_01681500</name>
</gene>
<dbReference type="PANTHER" id="PTHR31562">
    <property type="entry name" value="PROTEIN CBG18972"/>
    <property type="match status" value="1"/>
</dbReference>
<accession>W6NJP0</accession>
<reference evidence="2" key="1">
    <citation type="submission" date="2013-03" db="EMBL/GenBank/DDBJ databases">
        <authorList>
            <person name="Aslett M."/>
        </authorList>
    </citation>
    <scope>NUCLEOTIDE SEQUENCE [LARGE SCALE GENOMIC DNA]</scope>
    <source>
        <strain evidence="2">ISE/inbred ISE</strain>
    </source>
</reference>
<dbReference type="InterPro" id="IPR029044">
    <property type="entry name" value="Nucleotide-diphossugar_trans"/>
</dbReference>
<dbReference type="InterPro" id="IPR004988">
    <property type="entry name" value="DUF273"/>
</dbReference>
<evidence type="ECO:0000313" key="2">
    <source>
        <dbReference type="EMBL" id="CDL95999.1"/>
    </source>
</evidence>
<dbReference type="AlphaFoldDB" id="W6NJP0"/>
<dbReference type="EMBL" id="CAVP010059696">
    <property type="protein sequence ID" value="CDL95999.1"/>
    <property type="molecule type" value="Genomic_DNA"/>
</dbReference>
<keyword evidence="1" id="KW-0812">Transmembrane</keyword>
<feature type="transmembrane region" description="Helical" evidence="1">
    <location>
        <begin position="94"/>
        <end position="114"/>
    </location>
</feature>
<keyword evidence="1" id="KW-0472">Membrane</keyword>
<evidence type="ECO:0000256" key="1">
    <source>
        <dbReference type="SAM" id="Phobius"/>
    </source>
</evidence>
<proteinExistence type="predicted"/>
<protein>
    <submittedName>
        <fullName evidence="2">Uncharacterized protein</fullName>
    </submittedName>
</protein>
<reference evidence="2" key="2">
    <citation type="submission" date="2013-05" db="EMBL/GenBank/DDBJ databases">
        <title>The genome and transcriptome of Haemonchus contortus: a key model parasite for drug and vaccine discovery.</title>
        <authorList>
            <person name="Laing R."/>
            <person name="Kikuchi T."/>
            <person name="Martinelli A."/>
            <person name="Tsai I.J."/>
            <person name="Beech R.N."/>
            <person name="Redman E."/>
            <person name="Holroyd N."/>
            <person name="Bartley D.J."/>
            <person name="Beasley H."/>
            <person name="Britton C."/>
            <person name="Curran D."/>
            <person name="Devaney E."/>
            <person name="Gilabert A."/>
            <person name="Jackson F."/>
            <person name="Hunt M."/>
            <person name="Johnston S."/>
            <person name="Kryukov I."/>
            <person name="Li K."/>
            <person name="Morrison A.A."/>
            <person name="Reid A.J."/>
            <person name="Sargison N."/>
            <person name="Saunders G."/>
            <person name="Wasmuth J.D."/>
            <person name="Wolstenholme A."/>
            <person name="Berriman M."/>
            <person name="Gilleard J.S."/>
            <person name="Cotton J.A."/>
        </authorList>
    </citation>
    <scope>NUCLEOTIDE SEQUENCE [LARGE SCALE GENOMIC DNA]</scope>
    <source>
        <strain evidence="2">ISE/inbred ISE</strain>
    </source>
</reference>
<dbReference type="Pfam" id="PF03314">
    <property type="entry name" value="DUF273"/>
    <property type="match status" value="1"/>
</dbReference>
<organism evidence="2">
    <name type="scientific">Haemonchus contortus</name>
    <name type="common">Barber pole worm</name>
    <dbReference type="NCBI Taxonomy" id="6289"/>
    <lineage>
        <taxon>Eukaryota</taxon>
        <taxon>Metazoa</taxon>
        <taxon>Ecdysozoa</taxon>
        <taxon>Nematoda</taxon>
        <taxon>Chromadorea</taxon>
        <taxon>Rhabditida</taxon>
        <taxon>Rhabditina</taxon>
        <taxon>Rhabditomorpha</taxon>
        <taxon>Strongyloidea</taxon>
        <taxon>Trichostrongylidae</taxon>
        <taxon>Haemonchus</taxon>
    </lineage>
</organism>
<name>W6NJP0_HAECO</name>
<dbReference type="PANTHER" id="PTHR31562:SF8">
    <property type="entry name" value="ALPHA-1,6-MANNOSYLTRANSFERASE"/>
    <property type="match status" value="1"/>
</dbReference>
<sequence length="467" mass="54567">MQLLSEALLDFQETPDARCIRNTVNNIVQNMLYIIDTDSTENTSFAFFICSFSLYQQQIGRQKIFNTWRRQTMPVRWPAEHTRTWSHNKFKKRIALVLLVVSLLTTVICVHILLHNDQFSMKALQSSKRHIFDKGSAKFPKRHNMNECPPYYGKITVFVVHNEQLNTGLYDVAQRSLKCYLKTVNYTLLMVDINNDPVVNESCSLHKSVFYTKHCAVNQYLYETDWMLVLDADTGVVNPDHCIEEYIDDRVDVILIERFFNWEFSAGNYLIKNSPFGHHFLRAWTDFEFKQNDETWHGFDQGGLMLVLLQLLVPNVEPIYDICERLWKTATGYATFMSMVTCVREALGSRRLWPGKVRIYNKAHGFVRDGWSTGQNWAPKDFMFHGWKAVQGQKEHPFSKIPDPAECGSGLQGWHWINSKRRTIEELRSILKESEQRYRGIFPNQARVVPFLDIFNVSSCYPHCETV</sequence>
<dbReference type="Gene3D" id="3.90.550.10">
    <property type="entry name" value="Spore Coat Polysaccharide Biosynthesis Protein SpsA, Chain A"/>
    <property type="match status" value="1"/>
</dbReference>
<comment type="caution">
    <text evidence="2">The sequence shown here is derived from an EMBL/GenBank/DDBJ whole genome shotgun (WGS) entry which is preliminary data.</text>
</comment>